<reference evidence="2" key="1">
    <citation type="journal article" date="2019" name="bioRxiv">
        <title>The Genome of the Zebra Mussel, Dreissena polymorpha: A Resource for Invasive Species Research.</title>
        <authorList>
            <person name="McCartney M.A."/>
            <person name="Auch B."/>
            <person name="Kono T."/>
            <person name="Mallez S."/>
            <person name="Zhang Y."/>
            <person name="Obille A."/>
            <person name="Becker A."/>
            <person name="Abrahante J.E."/>
            <person name="Garbe J."/>
            <person name="Badalamenti J.P."/>
            <person name="Herman A."/>
            <person name="Mangelson H."/>
            <person name="Liachko I."/>
            <person name="Sullivan S."/>
            <person name="Sone E.D."/>
            <person name="Koren S."/>
            <person name="Silverstein K.A.T."/>
            <person name="Beckman K.B."/>
            <person name="Gohl D.M."/>
        </authorList>
    </citation>
    <scope>NUCLEOTIDE SEQUENCE</scope>
    <source>
        <strain evidence="2">Duluth1</strain>
        <tissue evidence="2">Whole animal</tissue>
    </source>
</reference>
<organism evidence="2 3">
    <name type="scientific">Dreissena polymorpha</name>
    <name type="common">Zebra mussel</name>
    <name type="synonym">Mytilus polymorpha</name>
    <dbReference type="NCBI Taxonomy" id="45954"/>
    <lineage>
        <taxon>Eukaryota</taxon>
        <taxon>Metazoa</taxon>
        <taxon>Spiralia</taxon>
        <taxon>Lophotrochozoa</taxon>
        <taxon>Mollusca</taxon>
        <taxon>Bivalvia</taxon>
        <taxon>Autobranchia</taxon>
        <taxon>Heteroconchia</taxon>
        <taxon>Euheterodonta</taxon>
        <taxon>Imparidentia</taxon>
        <taxon>Neoheterodontei</taxon>
        <taxon>Myida</taxon>
        <taxon>Dreissenoidea</taxon>
        <taxon>Dreissenidae</taxon>
        <taxon>Dreissena</taxon>
    </lineage>
</organism>
<gene>
    <name evidence="2" type="ORF">DPMN_037785</name>
</gene>
<reference evidence="2" key="2">
    <citation type="submission" date="2020-11" db="EMBL/GenBank/DDBJ databases">
        <authorList>
            <person name="McCartney M.A."/>
            <person name="Auch B."/>
            <person name="Kono T."/>
            <person name="Mallez S."/>
            <person name="Becker A."/>
            <person name="Gohl D.M."/>
            <person name="Silverstein K.A.T."/>
            <person name="Koren S."/>
            <person name="Bechman K.B."/>
            <person name="Herman A."/>
            <person name="Abrahante J.E."/>
            <person name="Garbe J."/>
        </authorList>
    </citation>
    <scope>NUCLEOTIDE SEQUENCE</scope>
    <source>
        <strain evidence="2">Duluth1</strain>
        <tissue evidence="2">Whole animal</tissue>
    </source>
</reference>
<name>A0A9D4ME73_DREPO</name>
<sequence>MKLIYIVVFLVLVAVIEAAKGKLKYPGSCKTTKLVKFAEKCGCLVTPGANHLLVKDPKTGVTLTVIPHTTKENPTCQNIINILNGRCT</sequence>
<feature type="signal peptide" evidence="1">
    <location>
        <begin position="1"/>
        <end position="18"/>
    </location>
</feature>
<evidence type="ECO:0000313" key="3">
    <source>
        <dbReference type="Proteomes" id="UP000828390"/>
    </source>
</evidence>
<keyword evidence="3" id="KW-1185">Reference proteome</keyword>
<evidence type="ECO:0000256" key="1">
    <source>
        <dbReference type="SAM" id="SignalP"/>
    </source>
</evidence>
<dbReference type="EMBL" id="JAIWYP010000002">
    <property type="protein sequence ID" value="KAH3874540.1"/>
    <property type="molecule type" value="Genomic_DNA"/>
</dbReference>
<keyword evidence="1" id="KW-0732">Signal</keyword>
<comment type="caution">
    <text evidence="2">The sequence shown here is derived from an EMBL/GenBank/DDBJ whole genome shotgun (WGS) entry which is preliminary data.</text>
</comment>
<dbReference type="AlphaFoldDB" id="A0A9D4ME73"/>
<dbReference type="Proteomes" id="UP000828390">
    <property type="component" value="Unassembled WGS sequence"/>
</dbReference>
<proteinExistence type="predicted"/>
<evidence type="ECO:0000313" key="2">
    <source>
        <dbReference type="EMBL" id="KAH3874540.1"/>
    </source>
</evidence>
<feature type="chain" id="PRO_5039722808" evidence="1">
    <location>
        <begin position="19"/>
        <end position="88"/>
    </location>
</feature>
<accession>A0A9D4ME73</accession>
<protein>
    <submittedName>
        <fullName evidence="2">Uncharacterized protein</fullName>
    </submittedName>
</protein>